<name>A0ABR7XFZ6_9BACT</name>
<organism evidence="2 3">
    <name type="scientific">Pontibacter aquaedesilientis</name>
    <dbReference type="NCBI Taxonomy" id="2766980"/>
    <lineage>
        <taxon>Bacteria</taxon>
        <taxon>Pseudomonadati</taxon>
        <taxon>Bacteroidota</taxon>
        <taxon>Cytophagia</taxon>
        <taxon>Cytophagales</taxon>
        <taxon>Hymenobacteraceae</taxon>
        <taxon>Pontibacter</taxon>
    </lineage>
</organism>
<keyword evidence="3" id="KW-1185">Reference proteome</keyword>
<evidence type="ECO:0000313" key="2">
    <source>
        <dbReference type="EMBL" id="MBD1397208.1"/>
    </source>
</evidence>
<dbReference type="EMBL" id="JACXAJ010000003">
    <property type="protein sequence ID" value="MBD1397208.1"/>
    <property type="molecule type" value="Genomic_DNA"/>
</dbReference>
<accession>A0ABR7XFZ6</accession>
<dbReference type="Proteomes" id="UP000625551">
    <property type="component" value="Unassembled WGS sequence"/>
</dbReference>
<gene>
    <name evidence="2" type="ORF">H9Q13_08535</name>
</gene>
<sequence length="194" mass="21347">MRHAIPTQNSFLYLATVLLIGLSSCLPSFVADTSFDGTVDFQVYHTFALVEPTAAGSSADPTQFEPLFDRRVRDAVAAELVKKGLKPDAQDPDLLVAYDLAVAQAPAAAAESPDFGYSYWYGYRFNYNTTDFPNYRPIGRYPVGTMFIDLIDATSNELVWRGIVAGDIDAKQTEESKIRRAIAAMLAQYPPGTM</sequence>
<dbReference type="RefSeq" id="WP_191183377.1">
    <property type="nucleotide sequence ID" value="NZ_JACXAJ010000003.1"/>
</dbReference>
<proteinExistence type="predicted"/>
<dbReference type="Pfam" id="PF13590">
    <property type="entry name" value="DUF4136"/>
    <property type="match status" value="1"/>
</dbReference>
<dbReference type="InterPro" id="IPR025411">
    <property type="entry name" value="DUF4136"/>
</dbReference>
<feature type="domain" description="DUF4136" evidence="1">
    <location>
        <begin position="32"/>
        <end position="191"/>
    </location>
</feature>
<dbReference type="Gene3D" id="3.30.160.670">
    <property type="match status" value="1"/>
</dbReference>
<protein>
    <submittedName>
        <fullName evidence="2">DUF4136 domain-containing protein</fullName>
    </submittedName>
</protein>
<comment type="caution">
    <text evidence="2">The sequence shown here is derived from an EMBL/GenBank/DDBJ whole genome shotgun (WGS) entry which is preliminary data.</text>
</comment>
<evidence type="ECO:0000313" key="3">
    <source>
        <dbReference type="Proteomes" id="UP000625551"/>
    </source>
</evidence>
<reference evidence="2 3" key="1">
    <citation type="submission" date="2020-09" db="EMBL/GenBank/DDBJ databases">
        <title>Genome sequencing and assembly of Pontibacter sp.</title>
        <authorList>
            <person name="Chhetri G."/>
        </authorList>
    </citation>
    <scope>NUCLEOTIDE SEQUENCE [LARGE SCALE GENOMIC DNA]</scope>
    <source>
        <strain evidence="2 3">JH31</strain>
    </source>
</reference>
<evidence type="ECO:0000259" key="1">
    <source>
        <dbReference type="Pfam" id="PF13590"/>
    </source>
</evidence>
<dbReference type="PROSITE" id="PS51257">
    <property type="entry name" value="PROKAR_LIPOPROTEIN"/>
    <property type="match status" value="1"/>
</dbReference>